<evidence type="ECO:0000259" key="3">
    <source>
        <dbReference type="Pfam" id="PF03629"/>
    </source>
</evidence>
<dbReference type="Gene3D" id="3.40.50.1110">
    <property type="entry name" value="SGNH hydrolase"/>
    <property type="match status" value="1"/>
</dbReference>
<protein>
    <submittedName>
        <fullName evidence="4">9-O-acetylesterase</fullName>
    </submittedName>
</protein>
<dbReference type="Gene3D" id="2.60.40.10">
    <property type="entry name" value="Immunoglobulins"/>
    <property type="match status" value="1"/>
</dbReference>
<proteinExistence type="predicted"/>
<dbReference type="InterPro" id="IPR005181">
    <property type="entry name" value="SASA"/>
</dbReference>
<dbReference type="GO" id="GO:0005975">
    <property type="term" value="P:carbohydrate metabolic process"/>
    <property type="evidence" value="ECO:0007669"/>
    <property type="project" value="TreeGrafter"/>
</dbReference>
<feature type="signal peptide" evidence="2">
    <location>
        <begin position="1"/>
        <end position="25"/>
    </location>
</feature>
<dbReference type="Pfam" id="PF03629">
    <property type="entry name" value="SASA"/>
    <property type="match status" value="1"/>
</dbReference>
<dbReference type="AlphaFoldDB" id="A0A7M2WTI2"/>
<name>A0A7M2WTI2_9BACT</name>
<reference evidence="4 5" key="1">
    <citation type="submission" date="2020-10" db="EMBL/GenBank/DDBJ databases">
        <title>Wide distribution of Phycisphaera-like planctomycetes from WD2101 soil group in peatlands and genome analysis of the first cultivated representative.</title>
        <authorList>
            <person name="Dedysh S.N."/>
            <person name="Beletsky A.V."/>
            <person name="Ivanova A."/>
            <person name="Kulichevskaya I.S."/>
            <person name="Suzina N.E."/>
            <person name="Philippov D.A."/>
            <person name="Rakitin A.L."/>
            <person name="Mardanov A.V."/>
            <person name="Ravin N.V."/>
        </authorList>
    </citation>
    <scope>NUCLEOTIDE SEQUENCE [LARGE SCALE GENOMIC DNA]</scope>
    <source>
        <strain evidence="4 5">M1803</strain>
    </source>
</reference>
<feature type="chain" id="PRO_5034478509" evidence="2">
    <location>
        <begin position="26"/>
        <end position="537"/>
    </location>
</feature>
<dbReference type="SUPFAM" id="SSF52266">
    <property type="entry name" value="SGNH hydrolase"/>
    <property type="match status" value="1"/>
</dbReference>
<sequence>MRCNRCDVRLAICVTWLLASGLVHAAAPVDPAGAAAPERLSLPRCFSDHMVLQRDRALAVWGWARPHEKVTVSLGTITATASADAAGNWSVKLPPQPASATPVVLVVADGATRLEVKDVLLGDVWLCSGQSNMSISAGHFTTPEARQDMARADYPAIRQFGVVEHFASTPQTDVTGEWLVCSPKTASRISAVAFYFAIRIHTETGVPVGIVRSAKGSTGIEMWLSQETLLKSPHSGAFAETMRKSLAAWEEDKAAAIKAGKTPDSADFPPYPFGEKVRRPRCVTLFNGMISPLAPMSIRGVVWYQGEGNAGDIASASQYRFRLALLIQSWRDLFGVESLPFYIVQLPGYRQSADSPGGGDPWSVLRESQQKCLSIPHTALAVTLDIGEADDIHPRNKLDVGNRLALLALKREYGKTTLIDTGPVYRELRIEGASARLSFDSVGSGLMIGVKKGREPAAEDKANPLGRFAIAGTDRKWFPADAVIDGNTVVVRSPGVPQPVAVRYAFSTNPVGANLYNRDGLPAGPFRTDDWPLEATK</sequence>
<gene>
    <name evidence="4" type="ORF">IPV69_21550</name>
</gene>
<dbReference type="Proteomes" id="UP000593765">
    <property type="component" value="Chromosome"/>
</dbReference>
<keyword evidence="5" id="KW-1185">Reference proteome</keyword>
<accession>A0A7M2WTI2</accession>
<dbReference type="KEGG" id="hbs:IPV69_21550"/>
<evidence type="ECO:0000256" key="2">
    <source>
        <dbReference type="SAM" id="SignalP"/>
    </source>
</evidence>
<feature type="domain" description="Sialate O-acetylesterase" evidence="3">
    <location>
        <begin position="297"/>
        <end position="405"/>
    </location>
</feature>
<dbReference type="InterPro" id="IPR013783">
    <property type="entry name" value="Ig-like_fold"/>
</dbReference>
<keyword evidence="1" id="KW-0378">Hydrolase</keyword>
<dbReference type="InterPro" id="IPR039329">
    <property type="entry name" value="SIAE"/>
</dbReference>
<dbReference type="GO" id="GO:0001681">
    <property type="term" value="F:sialate O-acetylesterase activity"/>
    <property type="evidence" value="ECO:0007669"/>
    <property type="project" value="InterPro"/>
</dbReference>
<keyword evidence="2" id="KW-0732">Signal</keyword>
<dbReference type="InterPro" id="IPR036514">
    <property type="entry name" value="SGNH_hydro_sf"/>
</dbReference>
<dbReference type="PANTHER" id="PTHR22901:SF0">
    <property type="entry name" value="SIALATE O-ACETYLESTERASE"/>
    <property type="match status" value="1"/>
</dbReference>
<dbReference type="EMBL" id="CP063458">
    <property type="protein sequence ID" value="QOV88786.1"/>
    <property type="molecule type" value="Genomic_DNA"/>
</dbReference>
<evidence type="ECO:0000313" key="5">
    <source>
        <dbReference type="Proteomes" id="UP000593765"/>
    </source>
</evidence>
<evidence type="ECO:0000313" key="4">
    <source>
        <dbReference type="EMBL" id="QOV88786.1"/>
    </source>
</evidence>
<evidence type="ECO:0000256" key="1">
    <source>
        <dbReference type="ARBA" id="ARBA00022801"/>
    </source>
</evidence>
<organism evidence="4 5">
    <name type="scientific">Humisphaera borealis</name>
    <dbReference type="NCBI Taxonomy" id="2807512"/>
    <lineage>
        <taxon>Bacteria</taxon>
        <taxon>Pseudomonadati</taxon>
        <taxon>Planctomycetota</taxon>
        <taxon>Phycisphaerae</taxon>
        <taxon>Tepidisphaerales</taxon>
        <taxon>Tepidisphaeraceae</taxon>
        <taxon>Humisphaera</taxon>
    </lineage>
</organism>
<dbReference type="PANTHER" id="PTHR22901">
    <property type="entry name" value="SIALATE O-ACETYLESTERASE"/>
    <property type="match status" value="1"/>
</dbReference>